<evidence type="ECO:0000313" key="3">
    <source>
        <dbReference type="Proteomes" id="UP001240678"/>
    </source>
</evidence>
<organism evidence="2 3">
    <name type="scientific">Colletotrichum costaricense</name>
    <dbReference type="NCBI Taxonomy" id="1209916"/>
    <lineage>
        <taxon>Eukaryota</taxon>
        <taxon>Fungi</taxon>
        <taxon>Dikarya</taxon>
        <taxon>Ascomycota</taxon>
        <taxon>Pezizomycotina</taxon>
        <taxon>Sordariomycetes</taxon>
        <taxon>Hypocreomycetidae</taxon>
        <taxon>Glomerellales</taxon>
        <taxon>Glomerellaceae</taxon>
        <taxon>Colletotrichum</taxon>
        <taxon>Colletotrichum acutatum species complex</taxon>
    </lineage>
</organism>
<name>A0AAI9Z8V5_9PEZI</name>
<sequence length="112" mass="12292">MSDSGFEAFTILLSMIVCFMIMTKQCTYNVLALLIFSPMGKGRESEGTSSFLRGTEGTMRFLCVFLLLLSSALDQVRFGSIFAFCFFYRCLAGIGHFVVCVSCCVGKSGLDV</sequence>
<keyword evidence="1" id="KW-0812">Transmembrane</keyword>
<dbReference type="AlphaFoldDB" id="A0AAI9Z8V5"/>
<feature type="transmembrane region" description="Helical" evidence="1">
    <location>
        <begin position="79"/>
        <end position="105"/>
    </location>
</feature>
<protein>
    <submittedName>
        <fullName evidence="2">Uncharacterized protein</fullName>
    </submittedName>
</protein>
<evidence type="ECO:0000313" key="2">
    <source>
        <dbReference type="EMBL" id="KAK1536954.1"/>
    </source>
</evidence>
<keyword evidence="1" id="KW-1133">Transmembrane helix</keyword>
<dbReference type="EMBL" id="MOOE01000002">
    <property type="protein sequence ID" value="KAK1536954.1"/>
    <property type="molecule type" value="Genomic_DNA"/>
</dbReference>
<keyword evidence="1" id="KW-0472">Membrane</keyword>
<reference evidence="2 3" key="1">
    <citation type="submission" date="2016-10" db="EMBL/GenBank/DDBJ databases">
        <title>The genome sequence of Colletotrichum fioriniae PJ7.</title>
        <authorList>
            <person name="Baroncelli R."/>
        </authorList>
    </citation>
    <scope>NUCLEOTIDE SEQUENCE [LARGE SCALE GENOMIC DNA]</scope>
    <source>
        <strain evidence="2 3">IMI 309622</strain>
    </source>
</reference>
<dbReference type="GeneID" id="85334013"/>
<proteinExistence type="predicted"/>
<comment type="caution">
    <text evidence="2">The sequence shown here is derived from an EMBL/GenBank/DDBJ whole genome shotgun (WGS) entry which is preliminary data.</text>
</comment>
<gene>
    <name evidence="2" type="ORF">CCOS01_02274</name>
</gene>
<evidence type="ECO:0000256" key="1">
    <source>
        <dbReference type="SAM" id="Phobius"/>
    </source>
</evidence>
<dbReference type="Proteomes" id="UP001240678">
    <property type="component" value="Unassembled WGS sequence"/>
</dbReference>
<accession>A0AAI9Z8V5</accession>
<keyword evidence="3" id="KW-1185">Reference proteome</keyword>
<dbReference type="RefSeq" id="XP_060319116.1">
    <property type="nucleotide sequence ID" value="XM_060450466.1"/>
</dbReference>
<feature type="transmembrane region" description="Helical" evidence="1">
    <location>
        <begin position="12"/>
        <end position="36"/>
    </location>
</feature>